<dbReference type="GO" id="GO:0048268">
    <property type="term" value="P:clathrin coat assembly"/>
    <property type="evidence" value="ECO:0007669"/>
    <property type="project" value="InterPro"/>
</dbReference>
<dbReference type="Pfam" id="PF07651">
    <property type="entry name" value="ANTH"/>
    <property type="match status" value="1"/>
</dbReference>
<sequence>MAGWLRGRTKLAAILGLLKDQTAAGLARASGPFSHLQFAIVMATNHHESLPEEKYVEEILATGSGSRMQVSFCTQLLVKRLNKTQNWAVAVKCLVILHRSILDGGFLFQDLLAYSSIRQGKEYLSFARFRYDQASADMDLCFWVKNYAKYLDERLRCSHALKTHLDNRWKGEVTQSRVEFMESGELLYQLEALQDLLQELYLCEPEGEAGEHPVIQGALVLVVMDSYKLQDEIRIRIKEMLGRVTTLELSESLAVLHNCKRADIQMQALQTFLENCKELRLLSDIPLPKKPIVSKLEIHKLTETIQSLQKEPSAPSYTRSTSTGGKVLAGGIPPRIPLENTARKPFRIEGPGNLTRTSSQPMSHLPRRAPGTNGSTLSREFPYVPEDRPHTRHSSANLIDLSFDTDSSNVERSRAPPNTFRDLITF</sequence>
<keyword evidence="7" id="KW-0168">Coated pit</keyword>
<evidence type="ECO:0000259" key="10">
    <source>
        <dbReference type="PROSITE" id="PS50942"/>
    </source>
</evidence>
<dbReference type="EMBL" id="CM026428">
    <property type="protein sequence ID" value="KAG0566386.1"/>
    <property type="molecule type" value="Genomic_DNA"/>
</dbReference>
<feature type="domain" description="ENTH" evidence="10">
    <location>
        <begin position="28"/>
        <end position="165"/>
    </location>
</feature>
<dbReference type="PANTHER" id="PTHR22951:SF5">
    <property type="entry name" value="PHOSPHATIDYLINOSITOL-BINDING CLATHRIN ASSEMBLY PROTEIN LAP"/>
    <property type="match status" value="1"/>
</dbReference>
<evidence type="ECO:0000313" key="11">
    <source>
        <dbReference type="EMBL" id="KAG0566386.1"/>
    </source>
</evidence>
<dbReference type="GO" id="GO:0000149">
    <property type="term" value="F:SNARE binding"/>
    <property type="evidence" value="ECO:0007669"/>
    <property type="project" value="TreeGrafter"/>
</dbReference>
<evidence type="ECO:0000256" key="9">
    <source>
        <dbReference type="SAM" id="MobiDB-lite"/>
    </source>
</evidence>
<keyword evidence="8" id="KW-0968">Cytoplasmic vesicle</keyword>
<dbReference type="InterPro" id="IPR011417">
    <property type="entry name" value="ANTH_dom"/>
</dbReference>
<dbReference type="PANTHER" id="PTHR22951">
    <property type="entry name" value="CLATHRIN ASSEMBLY PROTEIN"/>
    <property type="match status" value="1"/>
</dbReference>
<comment type="caution">
    <text evidence="11">The sequence shown here is derived from an EMBL/GenBank/DDBJ whole genome shotgun (WGS) entry which is preliminary data.</text>
</comment>
<dbReference type="InterPro" id="IPR014712">
    <property type="entry name" value="ANTH_dom_sf"/>
</dbReference>
<dbReference type="InterPro" id="IPR048050">
    <property type="entry name" value="ANTH_N_plant"/>
</dbReference>
<keyword evidence="4" id="KW-0254">Endocytosis</keyword>
<dbReference type="CDD" id="cd16987">
    <property type="entry name" value="ANTH_N_AP180_plant"/>
    <property type="match status" value="1"/>
</dbReference>
<dbReference type="Gene3D" id="1.25.40.90">
    <property type="match status" value="1"/>
</dbReference>
<evidence type="ECO:0000256" key="1">
    <source>
        <dbReference type="ARBA" id="ARBA00004132"/>
    </source>
</evidence>
<dbReference type="GO" id="GO:0072583">
    <property type="term" value="P:clathrin-dependent endocytosis"/>
    <property type="evidence" value="ECO:0007669"/>
    <property type="project" value="InterPro"/>
</dbReference>
<reference evidence="11" key="1">
    <citation type="submission" date="2020-06" db="EMBL/GenBank/DDBJ databases">
        <title>WGS assembly of Ceratodon purpureus strain R40.</title>
        <authorList>
            <person name="Carey S.B."/>
            <person name="Jenkins J."/>
            <person name="Shu S."/>
            <person name="Lovell J.T."/>
            <person name="Sreedasyam A."/>
            <person name="Maumus F."/>
            <person name="Tiley G.P."/>
            <person name="Fernandez-Pozo N."/>
            <person name="Barry K."/>
            <person name="Chen C."/>
            <person name="Wang M."/>
            <person name="Lipzen A."/>
            <person name="Daum C."/>
            <person name="Saski C.A."/>
            <person name="Payton A.C."/>
            <person name="Mcbreen J.C."/>
            <person name="Conrad R.E."/>
            <person name="Kollar L.M."/>
            <person name="Olsson S."/>
            <person name="Huttunen S."/>
            <person name="Landis J.B."/>
            <person name="Wickett N.J."/>
            <person name="Johnson M.G."/>
            <person name="Rensing S.A."/>
            <person name="Grimwood J."/>
            <person name="Schmutz J."/>
            <person name="Mcdaniel S.F."/>
        </authorList>
    </citation>
    <scope>NUCLEOTIDE SEQUENCE</scope>
    <source>
        <strain evidence="11">R40</strain>
    </source>
</reference>
<dbReference type="PROSITE" id="PS50942">
    <property type="entry name" value="ENTH"/>
    <property type="match status" value="1"/>
</dbReference>
<gene>
    <name evidence="11" type="ORF">KC19_7G060100</name>
</gene>
<evidence type="ECO:0000256" key="8">
    <source>
        <dbReference type="ARBA" id="ARBA00023329"/>
    </source>
</evidence>
<evidence type="ECO:0000256" key="7">
    <source>
        <dbReference type="ARBA" id="ARBA00023176"/>
    </source>
</evidence>
<evidence type="ECO:0000256" key="6">
    <source>
        <dbReference type="ARBA" id="ARBA00023136"/>
    </source>
</evidence>
<dbReference type="OrthoDB" id="44015at2759"/>
<keyword evidence="12" id="KW-1185">Reference proteome</keyword>
<evidence type="ECO:0000256" key="3">
    <source>
        <dbReference type="ARBA" id="ARBA00004600"/>
    </source>
</evidence>
<evidence type="ECO:0000256" key="4">
    <source>
        <dbReference type="ARBA" id="ARBA00022583"/>
    </source>
</evidence>
<dbReference type="AlphaFoldDB" id="A0A8T0H3A2"/>
<dbReference type="GO" id="GO:0005546">
    <property type="term" value="F:phosphatidylinositol-4,5-bisphosphate binding"/>
    <property type="evidence" value="ECO:0007669"/>
    <property type="project" value="TreeGrafter"/>
</dbReference>
<comment type="subcellular location">
    <subcellularLocation>
        <location evidence="1">Cytoplasmic vesicle</location>
        <location evidence="1">Clathrin-coated vesicle</location>
    </subcellularLocation>
    <subcellularLocation>
        <location evidence="2">Golgi apparatus</location>
    </subcellularLocation>
    <subcellularLocation>
        <location evidence="3">Membrane</location>
        <location evidence="3">Clathrin-coated pit</location>
    </subcellularLocation>
</comment>
<dbReference type="GO" id="GO:0030136">
    <property type="term" value="C:clathrin-coated vesicle"/>
    <property type="evidence" value="ECO:0007669"/>
    <property type="project" value="UniProtKB-SubCell"/>
</dbReference>
<keyword evidence="5" id="KW-0333">Golgi apparatus</keyword>
<accession>A0A8T0H3A2</accession>
<feature type="compositionally biased region" description="Polar residues" evidence="9">
    <location>
        <begin position="307"/>
        <end position="324"/>
    </location>
</feature>
<evidence type="ECO:0000313" key="12">
    <source>
        <dbReference type="Proteomes" id="UP000822688"/>
    </source>
</evidence>
<evidence type="ECO:0000256" key="2">
    <source>
        <dbReference type="ARBA" id="ARBA00004555"/>
    </source>
</evidence>
<dbReference type="InterPro" id="IPR008942">
    <property type="entry name" value="ENTH_VHS"/>
</dbReference>
<evidence type="ECO:0000256" key="5">
    <source>
        <dbReference type="ARBA" id="ARBA00023034"/>
    </source>
</evidence>
<dbReference type="InterPro" id="IPR045192">
    <property type="entry name" value="AP180-like"/>
</dbReference>
<dbReference type="Gene3D" id="1.20.58.150">
    <property type="entry name" value="ANTH domain"/>
    <property type="match status" value="1"/>
</dbReference>
<organism evidence="11 12">
    <name type="scientific">Ceratodon purpureus</name>
    <name type="common">Fire moss</name>
    <name type="synonym">Dicranum purpureum</name>
    <dbReference type="NCBI Taxonomy" id="3225"/>
    <lineage>
        <taxon>Eukaryota</taxon>
        <taxon>Viridiplantae</taxon>
        <taxon>Streptophyta</taxon>
        <taxon>Embryophyta</taxon>
        <taxon>Bryophyta</taxon>
        <taxon>Bryophytina</taxon>
        <taxon>Bryopsida</taxon>
        <taxon>Dicranidae</taxon>
        <taxon>Pseudoditrichales</taxon>
        <taxon>Ditrichaceae</taxon>
        <taxon>Ceratodon</taxon>
    </lineage>
</organism>
<dbReference type="GO" id="GO:0005905">
    <property type="term" value="C:clathrin-coated pit"/>
    <property type="evidence" value="ECO:0007669"/>
    <property type="project" value="UniProtKB-SubCell"/>
</dbReference>
<proteinExistence type="predicted"/>
<keyword evidence="6" id="KW-0472">Membrane</keyword>
<dbReference type="Proteomes" id="UP000822688">
    <property type="component" value="Chromosome 7"/>
</dbReference>
<dbReference type="GO" id="GO:0006900">
    <property type="term" value="P:vesicle budding from membrane"/>
    <property type="evidence" value="ECO:0007669"/>
    <property type="project" value="TreeGrafter"/>
</dbReference>
<name>A0A8T0H3A2_CERPU</name>
<dbReference type="GO" id="GO:0005794">
    <property type="term" value="C:Golgi apparatus"/>
    <property type="evidence" value="ECO:0007669"/>
    <property type="project" value="UniProtKB-SubCell"/>
</dbReference>
<dbReference type="InterPro" id="IPR013809">
    <property type="entry name" value="ENTH"/>
</dbReference>
<dbReference type="GO" id="GO:0005545">
    <property type="term" value="F:1-phosphatidylinositol binding"/>
    <property type="evidence" value="ECO:0007669"/>
    <property type="project" value="InterPro"/>
</dbReference>
<dbReference type="SUPFAM" id="SSF48464">
    <property type="entry name" value="ENTH/VHS domain"/>
    <property type="match status" value="1"/>
</dbReference>
<dbReference type="GO" id="GO:0032050">
    <property type="term" value="F:clathrin heavy chain binding"/>
    <property type="evidence" value="ECO:0007669"/>
    <property type="project" value="TreeGrafter"/>
</dbReference>
<dbReference type="SUPFAM" id="SSF89009">
    <property type="entry name" value="GAT-like domain"/>
    <property type="match status" value="1"/>
</dbReference>
<protein>
    <recommendedName>
        <fullName evidence="10">ENTH domain-containing protein</fullName>
    </recommendedName>
</protein>
<dbReference type="FunFam" id="1.25.40.90:FF:000067">
    <property type="entry name" value="Predicted protein"/>
    <property type="match status" value="1"/>
</dbReference>
<feature type="region of interest" description="Disordered" evidence="9">
    <location>
        <begin position="307"/>
        <end position="379"/>
    </location>
</feature>
<dbReference type="SMART" id="SM00273">
    <property type="entry name" value="ENTH"/>
    <property type="match status" value="1"/>
</dbReference>